<feature type="compositionally biased region" description="Basic and acidic residues" evidence="1">
    <location>
        <begin position="63"/>
        <end position="73"/>
    </location>
</feature>
<dbReference type="AlphaFoldDB" id="A0A8K0CRZ2"/>
<evidence type="ECO:0000256" key="1">
    <source>
        <dbReference type="SAM" id="MobiDB-lite"/>
    </source>
</evidence>
<organism evidence="2 3">
    <name type="scientific">Ignelater luminosus</name>
    <name type="common">Cucubano</name>
    <name type="synonym">Pyrophorus luminosus</name>
    <dbReference type="NCBI Taxonomy" id="2038154"/>
    <lineage>
        <taxon>Eukaryota</taxon>
        <taxon>Metazoa</taxon>
        <taxon>Ecdysozoa</taxon>
        <taxon>Arthropoda</taxon>
        <taxon>Hexapoda</taxon>
        <taxon>Insecta</taxon>
        <taxon>Pterygota</taxon>
        <taxon>Neoptera</taxon>
        <taxon>Endopterygota</taxon>
        <taxon>Coleoptera</taxon>
        <taxon>Polyphaga</taxon>
        <taxon>Elateriformia</taxon>
        <taxon>Elateroidea</taxon>
        <taxon>Elateridae</taxon>
        <taxon>Agrypninae</taxon>
        <taxon>Pyrophorini</taxon>
        <taxon>Ignelater</taxon>
    </lineage>
</organism>
<comment type="caution">
    <text evidence="2">The sequence shown here is derived from an EMBL/GenBank/DDBJ whole genome shotgun (WGS) entry which is preliminary data.</text>
</comment>
<feature type="region of interest" description="Disordered" evidence="1">
    <location>
        <begin position="47"/>
        <end position="73"/>
    </location>
</feature>
<sequence>MFLKESTEVITSEVNSVQDRVKSLSATKVTVDDMEVELDLLVDMLRQQSGNTNDSNTARKSSRNAEKSVEIMS</sequence>
<evidence type="ECO:0000313" key="3">
    <source>
        <dbReference type="Proteomes" id="UP000801492"/>
    </source>
</evidence>
<evidence type="ECO:0000313" key="2">
    <source>
        <dbReference type="EMBL" id="KAF2890141.1"/>
    </source>
</evidence>
<accession>A0A8K0CRZ2</accession>
<protein>
    <submittedName>
        <fullName evidence="2">Uncharacterized protein</fullName>
    </submittedName>
</protein>
<feature type="compositionally biased region" description="Polar residues" evidence="1">
    <location>
        <begin position="47"/>
        <end position="59"/>
    </location>
</feature>
<keyword evidence="3" id="KW-1185">Reference proteome</keyword>
<gene>
    <name evidence="2" type="ORF">ILUMI_16032</name>
</gene>
<dbReference type="EMBL" id="VTPC01057546">
    <property type="protein sequence ID" value="KAF2890141.1"/>
    <property type="molecule type" value="Genomic_DNA"/>
</dbReference>
<reference evidence="2" key="1">
    <citation type="submission" date="2019-08" db="EMBL/GenBank/DDBJ databases">
        <title>The genome of the North American firefly Photinus pyralis.</title>
        <authorList>
            <consortium name="Photinus pyralis genome working group"/>
            <person name="Fallon T.R."/>
            <person name="Sander Lower S.E."/>
            <person name="Weng J.-K."/>
        </authorList>
    </citation>
    <scope>NUCLEOTIDE SEQUENCE</scope>
    <source>
        <strain evidence="2">TRF0915ILg1</strain>
        <tissue evidence="2">Whole body</tissue>
    </source>
</reference>
<proteinExistence type="predicted"/>
<name>A0A8K0CRZ2_IGNLU</name>
<dbReference type="Proteomes" id="UP000801492">
    <property type="component" value="Unassembled WGS sequence"/>
</dbReference>